<feature type="domain" description="UPF0547" evidence="2">
    <location>
        <begin position="4"/>
        <end position="28"/>
    </location>
</feature>
<feature type="compositionally biased region" description="Polar residues" evidence="1">
    <location>
        <begin position="76"/>
        <end position="90"/>
    </location>
</feature>
<accession>A0A1B0CPA2</accession>
<dbReference type="VEuPathDB" id="VectorBase:LLOJ006575"/>
<proteinExistence type="predicted"/>
<dbReference type="AlphaFoldDB" id="A0A1B0CPA2"/>
<dbReference type="Pfam" id="PF10571">
    <property type="entry name" value="UPF0547"/>
    <property type="match status" value="1"/>
</dbReference>
<evidence type="ECO:0000313" key="4">
    <source>
        <dbReference type="Proteomes" id="UP000092461"/>
    </source>
</evidence>
<dbReference type="EMBL" id="AJWK01021637">
    <property type="status" value="NOT_ANNOTATED_CDS"/>
    <property type="molecule type" value="Genomic_DNA"/>
</dbReference>
<feature type="region of interest" description="Disordered" evidence="1">
    <location>
        <begin position="28"/>
        <end position="129"/>
    </location>
</feature>
<keyword evidence="4" id="KW-1185">Reference proteome</keyword>
<dbReference type="EnsemblMetazoa" id="LLOJ006575-RA">
    <property type="protein sequence ID" value="LLOJ006575-PA"/>
    <property type="gene ID" value="LLOJ006575"/>
</dbReference>
<organism evidence="3 4">
    <name type="scientific">Lutzomyia longipalpis</name>
    <name type="common">Sand fly</name>
    <dbReference type="NCBI Taxonomy" id="7200"/>
    <lineage>
        <taxon>Eukaryota</taxon>
        <taxon>Metazoa</taxon>
        <taxon>Ecdysozoa</taxon>
        <taxon>Arthropoda</taxon>
        <taxon>Hexapoda</taxon>
        <taxon>Insecta</taxon>
        <taxon>Pterygota</taxon>
        <taxon>Neoptera</taxon>
        <taxon>Endopterygota</taxon>
        <taxon>Diptera</taxon>
        <taxon>Nematocera</taxon>
        <taxon>Psychodoidea</taxon>
        <taxon>Psychodidae</taxon>
        <taxon>Lutzomyia</taxon>
        <taxon>Lutzomyia</taxon>
    </lineage>
</organism>
<name>A0A1B0CPA2_LUTLO</name>
<feature type="compositionally biased region" description="Basic residues" evidence="1">
    <location>
        <begin position="117"/>
        <end position="129"/>
    </location>
</feature>
<evidence type="ECO:0000259" key="2">
    <source>
        <dbReference type="Pfam" id="PF10571"/>
    </source>
</evidence>
<reference evidence="3" key="1">
    <citation type="submission" date="2020-05" db="UniProtKB">
        <authorList>
            <consortium name="EnsemblMetazoa"/>
        </authorList>
    </citation>
    <scope>IDENTIFICATION</scope>
    <source>
        <strain evidence="3">Jacobina</strain>
    </source>
</reference>
<dbReference type="Proteomes" id="UP000092461">
    <property type="component" value="Unassembled WGS sequence"/>
</dbReference>
<evidence type="ECO:0000313" key="3">
    <source>
        <dbReference type="EnsemblMetazoa" id="LLOJ006575-PA"/>
    </source>
</evidence>
<sequence>MIKKACPACKSQVAVACKSCKCGHSFSMHEHERIPKRSKLMGQRGERGASGGRNPNSMIRPNLRINGNGIRGKIVQSIQLRQMESPQGQGHVSEVPEGGQRKFRRRQEAAKLQSYQRRSRKSHRSFWRK</sequence>
<dbReference type="InterPro" id="IPR018886">
    <property type="entry name" value="UPF0547"/>
</dbReference>
<protein>
    <recommendedName>
        <fullName evidence="2">UPF0547 domain-containing protein</fullName>
    </recommendedName>
</protein>
<evidence type="ECO:0000256" key="1">
    <source>
        <dbReference type="SAM" id="MobiDB-lite"/>
    </source>
</evidence>